<protein>
    <recommendedName>
        <fullName evidence="3">Protein C10</fullName>
    </recommendedName>
</protein>
<evidence type="ECO:0000313" key="2">
    <source>
        <dbReference type="Proteomes" id="UP001178507"/>
    </source>
</evidence>
<gene>
    <name evidence="1" type="ORF">EVOR1521_LOCUS14609</name>
</gene>
<dbReference type="Proteomes" id="UP001178507">
    <property type="component" value="Unassembled WGS sequence"/>
</dbReference>
<accession>A0AA36IJA8</accession>
<proteinExistence type="predicted"/>
<keyword evidence="2" id="KW-1185">Reference proteome</keyword>
<comment type="caution">
    <text evidence="1">The sequence shown here is derived from an EMBL/GenBank/DDBJ whole genome shotgun (WGS) entry which is preliminary data.</text>
</comment>
<reference evidence="1" key="1">
    <citation type="submission" date="2023-08" db="EMBL/GenBank/DDBJ databases">
        <authorList>
            <person name="Chen Y."/>
            <person name="Shah S."/>
            <person name="Dougan E. K."/>
            <person name="Thang M."/>
            <person name="Chan C."/>
        </authorList>
    </citation>
    <scope>NUCLEOTIDE SEQUENCE</scope>
</reference>
<sequence>MGHTDVLPFLLGERKRESAKPAEICIAPCDKAAEPSPCSSHSTEVGENKLRDFSRANSFESEEPLSYLSKEAALQLQQGLLAAYTSAGFQKRLHEMSRKFKAQRVDPHLSADFKLLVRTQQFQILPLYGFDPSEQGVEDMLQAFEEFKDDPDIYVNASAIQEAIFSPWQESHPKAIESIGFARKPGTKVTIMEMLQSLLISFSEPHFQEEIAKLKLDYDALAGRCTFANLSQKVSVPDPQGYYHLPGRAELALQLQQPVLTCFGFSPTRGGVCDMVRHCVPYLSDLAVAELFDNINM</sequence>
<feature type="non-terminal residue" evidence="1">
    <location>
        <position position="297"/>
    </location>
</feature>
<name>A0AA36IJA8_9DINO</name>
<dbReference type="AlphaFoldDB" id="A0AA36IJA8"/>
<evidence type="ECO:0008006" key="3">
    <source>
        <dbReference type="Google" id="ProtNLM"/>
    </source>
</evidence>
<evidence type="ECO:0000313" key="1">
    <source>
        <dbReference type="EMBL" id="CAJ1388842.1"/>
    </source>
</evidence>
<organism evidence="1 2">
    <name type="scientific">Effrenium voratum</name>
    <dbReference type="NCBI Taxonomy" id="2562239"/>
    <lineage>
        <taxon>Eukaryota</taxon>
        <taxon>Sar</taxon>
        <taxon>Alveolata</taxon>
        <taxon>Dinophyceae</taxon>
        <taxon>Suessiales</taxon>
        <taxon>Symbiodiniaceae</taxon>
        <taxon>Effrenium</taxon>
    </lineage>
</organism>
<dbReference type="EMBL" id="CAUJNA010001770">
    <property type="protein sequence ID" value="CAJ1388842.1"/>
    <property type="molecule type" value="Genomic_DNA"/>
</dbReference>
<feature type="non-terminal residue" evidence="1">
    <location>
        <position position="1"/>
    </location>
</feature>